<dbReference type="KEGG" id="ctak:4412677_02496"/>
<sequence length="205" mass="23389">MKKLLLPLLFIAAGTLVLTSCISIPRNLSENSLDNLQHDKHRIVYFNPEVYPDVEEIKFPSYQAFFDGVTEKLRKFEHLKLSRVDTPLVYDSIDVQTIKEICHNNNSDLAVVPKIKYFKVGLGKYVFSNQVVISMKMFNSEGTLLTETSYDTYRKNRRMLGSTTNSIKIGTEGAMNEILREIRLMNRITAIETPPDTPKALITTP</sequence>
<organism evidence="1 2">
    <name type="scientific">Chryseobacterium taklimakanense</name>
    <dbReference type="NCBI Taxonomy" id="536441"/>
    <lineage>
        <taxon>Bacteria</taxon>
        <taxon>Pseudomonadati</taxon>
        <taxon>Bacteroidota</taxon>
        <taxon>Flavobacteriia</taxon>
        <taxon>Flavobacteriales</taxon>
        <taxon>Weeksellaceae</taxon>
        <taxon>Chryseobacterium group</taxon>
        <taxon>Chryseobacterium</taxon>
    </lineage>
</organism>
<name>A0A239XVH0_9FLAO</name>
<evidence type="ECO:0000313" key="1">
    <source>
        <dbReference type="EMBL" id="SNV50805.1"/>
    </source>
</evidence>
<reference evidence="1 2" key="1">
    <citation type="submission" date="2017-06" db="EMBL/GenBank/DDBJ databases">
        <authorList>
            <consortium name="Pathogen Informatics"/>
        </authorList>
    </citation>
    <scope>NUCLEOTIDE SEQUENCE [LARGE SCALE GENOMIC DNA]</scope>
    <source>
        <strain evidence="1 2">NCTC13490</strain>
    </source>
</reference>
<dbReference type="RefSeq" id="WP_095073651.1">
    <property type="nucleotide sequence ID" value="NZ_LT906465.1"/>
</dbReference>
<gene>
    <name evidence="1" type="ORF">SAMEA4412677_02496</name>
</gene>
<accession>A0A239XVH0</accession>
<dbReference type="PROSITE" id="PS51257">
    <property type="entry name" value="PROKAR_LIPOPROTEIN"/>
    <property type="match status" value="1"/>
</dbReference>
<dbReference type="EMBL" id="LT906465">
    <property type="protein sequence ID" value="SNV50805.1"/>
    <property type="molecule type" value="Genomic_DNA"/>
</dbReference>
<keyword evidence="2" id="KW-1185">Reference proteome</keyword>
<dbReference type="Proteomes" id="UP000215196">
    <property type="component" value="Chromosome 1"/>
</dbReference>
<protein>
    <recommendedName>
        <fullName evidence="3">Pyruvate decarboxylase</fullName>
    </recommendedName>
</protein>
<evidence type="ECO:0008006" key="3">
    <source>
        <dbReference type="Google" id="ProtNLM"/>
    </source>
</evidence>
<evidence type="ECO:0000313" key="2">
    <source>
        <dbReference type="Proteomes" id="UP000215196"/>
    </source>
</evidence>
<dbReference type="AlphaFoldDB" id="A0A239XVH0"/>
<proteinExistence type="predicted"/>